<evidence type="ECO:0000313" key="3">
    <source>
        <dbReference type="Proteomes" id="UP000019143"/>
    </source>
</evidence>
<dbReference type="AlphaFoldDB" id="W4S9S3"/>
<protein>
    <submittedName>
        <fullName evidence="2">Uncharacterized protein</fullName>
    </submittedName>
</protein>
<comment type="caution">
    <text evidence="2">The sequence shown here is derived from an EMBL/GenBank/DDBJ whole genome shotgun (WGS) entry which is preliminary data.</text>
</comment>
<name>W4S9S3_9XANT</name>
<sequence length="50" mass="5038">MRSGAIGTLALTAGNRPETGSSDVAADAVPAMHTVTVDASNAMPKEVRVI</sequence>
<proteinExistence type="predicted"/>
<feature type="region of interest" description="Disordered" evidence="1">
    <location>
        <begin position="1"/>
        <end position="23"/>
    </location>
</feature>
<evidence type="ECO:0000256" key="1">
    <source>
        <dbReference type="SAM" id="MobiDB-lite"/>
    </source>
</evidence>
<organism evidence="2 3">
    <name type="scientific">Xanthomonas arboricola pv. pruni str. MAFF 311562</name>
    <dbReference type="NCBI Taxonomy" id="1414836"/>
    <lineage>
        <taxon>Bacteria</taxon>
        <taxon>Pseudomonadati</taxon>
        <taxon>Pseudomonadota</taxon>
        <taxon>Gammaproteobacteria</taxon>
        <taxon>Lysobacterales</taxon>
        <taxon>Lysobacteraceae</taxon>
        <taxon>Xanthomonas</taxon>
    </lineage>
</organism>
<reference evidence="2 3" key="1">
    <citation type="submission" date="2014-01" db="EMBL/GenBank/DDBJ databases">
        <title>Genome sequence and analysis of Xanthomonas arboricola pv. pruni.</title>
        <authorList>
            <person name="Fujikawa T."/>
            <person name="Nakazono-Nagaoka E."/>
        </authorList>
    </citation>
    <scope>NUCLEOTIDE SEQUENCE [LARGE SCALE GENOMIC DNA]</scope>
    <source>
        <strain evidence="3">MAFF 311562</strain>
    </source>
</reference>
<accession>W4S9S3</accession>
<dbReference type="Proteomes" id="UP000019143">
    <property type="component" value="Unassembled WGS sequence"/>
</dbReference>
<gene>
    <name evidence="2" type="ORF">XPU_4440</name>
</gene>
<dbReference type="EMBL" id="BAVB01000389">
    <property type="protein sequence ID" value="GAE52908.1"/>
    <property type="molecule type" value="Genomic_DNA"/>
</dbReference>
<evidence type="ECO:0000313" key="2">
    <source>
        <dbReference type="EMBL" id="GAE52908.1"/>
    </source>
</evidence>